<dbReference type="PROSITE" id="PS01229">
    <property type="entry name" value="COF_2"/>
    <property type="match status" value="1"/>
</dbReference>
<dbReference type="GO" id="GO:0005829">
    <property type="term" value="C:cytosol"/>
    <property type="evidence" value="ECO:0007669"/>
    <property type="project" value="TreeGrafter"/>
</dbReference>
<dbReference type="Gene3D" id="3.40.50.1000">
    <property type="entry name" value="HAD superfamily/HAD-like"/>
    <property type="match status" value="1"/>
</dbReference>
<dbReference type="STRING" id="449659.IV66_GL001720"/>
<organism evidence="1 2">
    <name type="scientific">Ligilactobacillus pobuzihii</name>
    <dbReference type="NCBI Taxonomy" id="449659"/>
    <lineage>
        <taxon>Bacteria</taxon>
        <taxon>Bacillati</taxon>
        <taxon>Bacillota</taxon>
        <taxon>Bacilli</taxon>
        <taxon>Lactobacillales</taxon>
        <taxon>Lactobacillaceae</taxon>
        <taxon>Ligilactobacillus</taxon>
    </lineage>
</organism>
<dbReference type="SFLD" id="SFLDG01144">
    <property type="entry name" value="C2.B.4:_PGP_Like"/>
    <property type="match status" value="1"/>
</dbReference>
<dbReference type="InterPro" id="IPR000150">
    <property type="entry name" value="Cof"/>
</dbReference>
<dbReference type="PANTHER" id="PTHR10000:SF8">
    <property type="entry name" value="HAD SUPERFAMILY HYDROLASE-LIKE, TYPE 3"/>
    <property type="match status" value="1"/>
</dbReference>
<evidence type="ECO:0000313" key="1">
    <source>
        <dbReference type="EMBL" id="KRO02051.1"/>
    </source>
</evidence>
<dbReference type="SUPFAM" id="SSF56784">
    <property type="entry name" value="HAD-like"/>
    <property type="match status" value="1"/>
</dbReference>
<name>A0A0R2LT66_9LACO</name>
<dbReference type="Pfam" id="PF08282">
    <property type="entry name" value="Hydrolase_3"/>
    <property type="match status" value="1"/>
</dbReference>
<proteinExistence type="predicted"/>
<dbReference type="Proteomes" id="UP000051886">
    <property type="component" value="Unassembled WGS sequence"/>
</dbReference>
<dbReference type="CDD" id="cd07516">
    <property type="entry name" value="HAD_Pase"/>
    <property type="match status" value="1"/>
</dbReference>
<dbReference type="AlphaFoldDB" id="A0A0R2LT66"/>
<sequence length="281" mass="30869">METFHKGATAMAIKMITTDIDGTLLTNTKKITTHTKKALQMARQQGVYVVLCSGRPLVGMQEYLTELGFYRADDYAITFNGGQVQRVTETTPLFSKMLTTEDFVKLDQLSHQLGVRGQAVTPDGNIYVTTPDVSPVSVMDSYFTKMPLHVRENAQAAGVFDLAKYMWADEASILTSAISKLPADIQESYYCVHSEEWFFEFMHPRATKGNTMLELAAKLGIKPAEVMAVGDQNNDLTMIKAAGLGVAMGNANPLVKENAQVVTADNEHEGLATAVEKYVLN</sequence>
<dbReference type="GO" id="GO:0016791">
    <property type="term" value="F:phosphatase activity"/>
    <property type="evidence" value="ECO:0007669"/>
    <property type="project" value="UniProtKB-ARBA"/>
</dbReference>
<dbReference type="InterPro" id="IPR023214">
    <property type="entry name" value="HAD_sf"/>
</dbReference>
<dbReference type="EMBL" id="JQCN01000004">
    <property type="protein sequence ID" value="KRO02051.1"/>
    <property type="molecule type" value="Genomic_DNA"/>
</dbReference>
<keyword evidence="1" id="KW-0378">Hydrolase</keyword>
<dbReference type="SFLD" id="SFLDG01140">
    <property type="entry name" value="C2.B:_Phosphomannomutase_and_P"/>
    <property type="match status" value="1"/>
</dbReference>
<dbReference type="GO" id="GO:0000287">
    <property type="term" value="F:magnesium ion binding"/>
    <property type="evidence" value="ECO:0007669"/>
    <property type="project" value="TreeGrafter"/>
</dbReference>
<dbReference type="PANTHER" id="PTHR10000">
    <property type="entry name" value="PHOSPHOSERINE PHOSPHATASE"/>
    <property type="match status" value="1"/>
</dbReference>
<reference evidence="1 2" key="1">
    <citation type="journal article" date="2015" name="Genome Announc.">
        <title>Expanding the biotechnology potential of lactobacilli through comparative genomics of 213 strains and associated genera.</title>
        <authorList>
            <person name="Sun Z."/>
            <person name="Harris H.M."/>
            <person name="McCann A."/>
            <person name="Guo C."/>
            <person name="Argimon S."/>
            <person name="Zhang W."/>
            <person name="Yang X."/>
            <person name="Jeffery I.B."/>
            <person name="Cooney J.C."/>
            <person name="Kagawa T.F."/>
            <person name="Liu W."/>
            <person name="Song Y."/>
            <person name="Salvetti E."/>
            <person name="Wrobel A."/>
            <person name="Rasinkangas P."/>
            <person name="Parkhill J."/>
            <person name="Rea M.C."/>
            <person name="O'Sullivan O."/>
            <person name="Ritari J."/>
            <person name="Douillard F.P."/>
            <person name="Paul Ross R."/>
            <person name="Yang R."/>
            <person name="Briner A.E."/>
            <person name="Felis G.E."/>
            <person name="de Vos W.M."/>
            <person name="Barrangou R."/>
            <person name="Klaenhammer T.R."/>
            <person name="Caufield P.W."/>
            <person name="Cui Y."/>
            <person name="Zhang H."/>
            <person name="O'Toole P.W."/>
        </authorList>
    </citation>
    <scope>NUCLEOTIDE SEQUENCE [LARGE SCALE GENOMIC DNA]</scope>
    <source>
        <strain evidence="1 2">NBRC 103219</strain>
    </source>
</reference>
<dbReference type="Gene3D" id="3.30.1240.10">
    <property type="match status" value="1"/>
</dbReference>
<keyword evidence="2" id="KW-1185">Reference proteome</keyword>
<dbReference type="NCBIfam" id="TIGR00099">
    <property type="entry name" value="Cof-subfamily"/>
    <property type="match status" value="1"/>
</dbReference>
<dbReference type="InterPro" id="IPR036412">
    <property type="entry name" value="HAD-like_sf"/>
</dbReference>
<accession>A0A0R2LT66</accession>
<comment type="caution">
    <text evidence="1">The sequence shown here is derived from an EMBL/GenBank/DDBJ whole genome shotgun (WGS) entry which is preliminary data.</text>
</comment>
<dbReference type="PATRIC" id="fig|449659.4.peg.1756"/>
<evidence type="ECO:0000313" key="2">
    <source>
        <dbReference type="Proteomes" id="UP000051886"/>
    </source>
</evidence>
<protein>
    <submittedName>
        <fullName evidence="1">HAD superfamily hydrolase</fullName>
    </submittedName>
</protein>
<dbReference type="SFLD" id="SFLDS00003">
    <property type="entry name" value="Haloacid_Dehalogenase"/>
    <property type="match status" value="1"/>
</dbReference>
<gene>
    <name evidence="1" type="ORF">IV66_GL001720</name>
</gene>